<sequence length="139" mass="15070">MTLPAVRHLATSEMDRSSFWYSVTSQGGAMSTSLSFPSSSTSFSRSPRRFAATTTYSAAMSIKHAVHSRTTIATRATLARRPDLPPTSPLHSLPEKHSAGFPASTLSGSFAKKGVSGTRPENLLFEILSTTRFCRPARY</sequence>
<name>A0AAQ3NJV7_VIGMU</name>
<proteinExistence type="predicted"/>
<organism evidence="2 3">
    <name type="scientific">Vigna mungo</name>
    <name type="common">Black gram</name>
    <name type="synonym">Phaseolus mungo</name>
    <dbReference type="NCBI Taxonomy" id="3915"/>
    <lineage>
        <taxon>Eukaryota</taxon>
        <taxon>Viridiplantae</taxon>
        <taxon>Streptophyta</taxon>
        <taxon>Embryophyta</taxon>
        <taxon>Tracheophyta</taxon>
        <taxon>Spermatophyta</taxon>
        <taxon>Magnoliopsida</taxon>
        <taxon>eudicotyledons</taxon>
        <taxon>Gunneridae</taxon>
        <taxon>Pentapetalae</taxon>
        <taxon>rosids</taxon>
        <taxon>fabids</taxon>
        <taxon>Fabales</taxon>
        <taxon>Fabaceae</taxon>
        <taxon>Papilionoideae</taxon>
        <taxon>50 kb inversion clade</taxon>
        <taxon>NPAAA clade</taxon>
        <taxon>indigoferoid/millettioid clade</taxon>
        <taxon>Phaseoleae</taxon>
        <taxon>Vigna</taxon>
    </lineage>
</organism>
<evidence type="ECO:0000313" key="2">
    <source>
        <dbReference type="EMBL" id="WVZ09458.1"/>
    </source>
</evidence>
<dbReference type="AlphaFoldDB" id="A0AAQ3NJV7"/>
<gene>
    <name evidence="2" type="ORF">V8G54_013988</name>
</gene>
<protein>
    <submittedName>
        <fullName evidence="2">Uncharacterized protein</fullName>
    </submittedName>
</protein>
<evidence type="ECO:0000256" key="1">
    <source>
        <dbReference type="SAM" id="MobiDB-lite"/>
    </source>
</evidence>
<reference evidence="2 3" key="1">
    <citation type="journal article" date="2023" name="Life. Sci Alliance">
        <title>Evolutionary insights into 3D genome organization and epigenetic landscape of Vigna mungo.</title>
        <authorList>
            <person name="Junaid A."/>
            <person name="Singh B."/>
            <person name="Bhatia S."/>
        </authorList>
    </citation>
    <scope>NUCLEOTIDE SEQUENCE [LARGE SCALE GENOMIC DNA]</scope>
    <source>
        <strain evidence="2">Urdbean</strain>
    </source>
</reference>
<accession>A0AAQ3NJV7</accession>
<dbReference type="EMBL" id="CP144696">
    <property type="protein sequence ID" value="WVZ09458.1"/>
    <property type="molecule type" value="Genomic_DNA"/>
</dbReference>
<feature type="region of interest" description="Disordered" evidence="1">
    <location>
        <begin position="73"/>
        <end position="99"/>
    </location>
</feature>
<evidence type="ECO:0000313" key="3">
    <source>
        <dbReference type="Proteomes" id="UP001374535"/>
    </source>
</evidence>
<keyword evidence="3" id="KW-1185">Reference proteome</keyword>
<dbReference type="Proteomes" id="UP001374535">
    <property type="component" value="Chromosome 5"/>
</dbReference>